<accession>A0A1Y2BFL9</accession>
<dbReference type="AlphaFoldDB" id="A0A1Y2BFL9"/>
<gene>
    <name evidence="1" type="ORF">BCR33DRAFT_723184</name>
</gene>
<dbReference type="EMBL" id="MCGO01000067">
    <property type="protein sequence ID" value="ORY33618.1"/>
    <property type="molecule type" value="Genomic_DNA"/>
</dbReference>
<evidence type="ECO:0000313" key="1">
    <source>
        <dbReference type="EMBL" id="ORY33618.1"/>
    </source>
</evidence>
<comment type="caution">
    <text evidence="1">The sequence shown here is derived from an EMBL/GenBank/DDBJ whole genome shotgun (WGS) entry which is preliminary data.</text>
</comment>
<keyword evidence="2" id="KW-1185">Reference proteome</keyword>
<sequence length="246" mass="26622">MDHIRYFPHSMSYSSSLSGAPSGSSAVLCATGAGSLTQNKESPFATGSTSSYDPSSLRPCCAFGGCASSSKENATLSKPLLDLLREAIPEVSTPELLDPAVDKIKEESLDLNVYGSTSVVEEDVDDFVEEVVEEESVFSPVPEDGWDVVETAESLSTLGDLESEPDVEERVSLDRSMFPRHVRFADGKFFVSGDCRPAHVIVVPGTTFYRLVESHGVRGKGSMGNWLDFGLKRCGLGDHFKVVFKH</sequence>
<reference evidence="1 2" key="1">
    <citation type="submission" date="2016-07" db="EMBL/GenBank/DDBJ databases">
        <title>Pervasive Adenine N6-methylation of Active Genes in Fungi.</title>
        <authorList>
            <consortium name="DOE Joint Genome Institute"/>
            <person name="Mondo S.J."/>
            <person name="Dannebaum R.O."/>
            <person name="Kuo R.C."/>
            <person name="Labutti K."/>
            <person name="Haridas S."/>
            <person name="Kuo A."/>
            <person name="Salamov A."/>
            <person name="Ahrendt S.R."/>
            <person name="Lipzen A."/>
            <person name="Sullivan W."/>
            <person name="Andreopoulos W.B."/>
            <person name="Clum A."/>
            <person name="Lindquist E."/>
            <person name="Daum C."/>
            <person name="Ramamoorthy G.K."/>
            <person name="Gryganskyi A."/>
            <person name="Culley D."/>
            <person name="Magnuson J.K."/>
            <person name="James T.Y."/>
            <person name="O'Malley M.A."/>
            <person name="Stajich J.E."/>
            <person name="Spatafora J.W."/>
            <person name="Visel A."/>
            <person name="Grigoriev I.V."/>
        </authorList>
    </citation>
    <scope>NUCLEOTIDE SEQUENCE [LARGE SCALE GENOMIC DNA]</scope>
    <source>
        <strain evidence="1 2">JEL800</strain>
    </source>
</reference>
<name>A0A1Y2BFL9_9FUNG</name>
<organism evidence="1 2">
    <name type="scientific">Rhizoclosmatium globosum</name>
    <dbReference type="NCBI Taxonomy" id="329046"/>
    <lineage>
        <taxon>Eukaryota</taxon>
        <taxon>Fungi</taxon>
        <taxon>Fungi incertae sedis</taxon>
        <taxon>Chytridiomycota</taxon>
        <taxon>Chytridiomycota incertae sedis</taxon>
        <taxon>Chytridiomycetes</taxon>
        <taxon>Chytridiales</taxon>
        <taxon>Chytriomycetaceae</taxon>
        <taxon>Rhizoclosmatium</taxon>
    </lineage>
</organism>
<dbReference type="Proteomes" id="UP000193642">
    <property type="component" value="Unassembled WGS sequence"/>
</dbReference>
<proteinExistence type="predicted"/>
<protein>
    <submittedName>
        <fullName evidence="1">Uncharacterized protein</fullName>
    </submittedName>
</protein>
<evidence type="ECO:0000313" key="2">
    <source>
        <dbReference type="Proteomes" id="UP000193642"/>
    </source>
</evidence>